<evidence type="ECO:0000313" key="3">
    <source>
        <dbReference type="RefSeq" id="XP_007171619.1"/>
    </source>
</evidence>
<feature type="region of interest" description="Disordered" evidence="1">
    <location>
        <begin position="104"/>
        <end position="127"/>
    </location>
</feature>
<feature type="compositionally biased region" description="Pro residues" evidence="1">
    <location>
        <begin position="579"/>
        <end position="599"/>
    </location>
</feature>
<gene>
    <name evidence="3" type="primary">C1H1orf116</name>
</gene>
<evidence type="ECO:0000313" key="2">
    <source>
        <dbReference type="Proteomes" id="UP001652580"/>
    </source>
</evidence>
<feature type="compositionally biased region" description="Basic and acidic residues" evidence="1">
    <location>
        <begin position="373"/>
        <end position="383"/>
    </location>
</feature>
<dbReference type="RefSeq" id="XP_007171619.1">
    <property type="nucleotide sequence ID" value="XM_007171557.2"/>
</dbReference>
<dbReference type="CTD" id="102138539"/>
<dbReference type="FunCoup" id="A0A383Z9P2">
    <property type="interactions" value="96"/>
</dbReference>
<sequence>MVRISYHFKSVLKQKPQSTARTVTTSDISRCLGRQRVAILESTRRLLTPAASANLLPGPKLAPRVSGLWAAGPTRCGGSAARPRMAPMFCRGCPAGPGCGNSRTKLPPSPGSPPAVSESSSDTRPSAWTSATGIPFWGICPFSQARPGTFFASLHFPSENPFHHPCTLLQAMPERELWPAGPGLEPVTRIGSCDSMMSTTSTLSGSSDSNYDFLSAEEKECLLFLEETIGSLDTEADSGLSTDKSGQATTPRGPRTLPTTQPAAQGHPKETVQQGTEPKRVTPFSLSHLPEPQSLGLRSGSYSLPRNIHIGRDQILRKSTTQTNSHIPGASEGLVPGPEKEQVSQSSEPHQAPTGPRDAALDLDRAFIPPPEAFRDTQPEQRGQHGLPSQPGELSHGPQLHTSLSLQQKRETTSEAMSQKASEEGSTGEPGQARPPPAVSSQNAKAEDVPGPSGGDPNARPAPVTAPKTRKLPPNIVLKSSRGGFHSDPQNRLSCHSEAGPGDSGPASSSLQEQRRARREALEKLGLPQDQDEAGAHLSRPSIRLRETRTQAPSPAPAPAPPQPVVPAQVSAATAKAPAPAPMRGPSPVKAPGPAPAQPSSPGKVLVPAQEPTPGKAPAAKSMPIPIPKAPQANSLLTQPKPDSGLTLQESSIAGLRQMNFKSNTLERSGVGLSSYLSAEKDRSPKTSTSLGKSSFLDKISPNVLRNSRPRPASLGTRKDFEGIQVGKLADLEQEQGSKHLSYQGQSRDKLPRPPCVSVKISPKGVSAEHRREALKKLGLLKK</sequence>
<dbReference type="STRING" id="310752.A0A383Z9P2"/>
<reference evidence="3" key="2">
    <citation type="submission" date="2025-08" db="UniProtKB">
        <authorList>
            <consortium name="RefSeq"/>
        </authorList>
    </citation>
    <scope>IDENTIFICATION</scope>
</reference>
<proteinExistence type="predicted"/>
<feature type="region of interest" description="Disordered" evidence="1">
    <location>
        <begin position="318"/>
        <end position="647"/>
    </location>
</feature>
<accession>A0A383Z9P2</accession>
<feature type="compositionally biased region" description="Pro residues" evidence="1">
    <location>
        <begin position="554"/>
        <end position="565"/>
    </location>
</feature>
<feature type="region of interest" description="Disordered" evidence="1">
    <location>
        <begin position="234"/>
        <end position="302"/>
    </location>
</feature>
<protein>
    <submittedName>
        <fullName evidence="3">Specifically androgen-regulated gene protein isoform X1</fullName>
    </submittedName>
</protein>
<feature type="region of interest" description="Disordered" evidence="1">
    <location>
        <begin position="732"/>
        <end position="770"/>
    </location>
</feature>
<dbReference type="AlphaFoldDB" id="A0A383Z9P2"/>
<reference evidence="2" key="1">
    <citation type="submission" date="2025-05" db="UniProtKB">
        <authorList>
            <consortium name="RefSeq"/>
        </authorList>
    </citation>
    <scope>NUCLEOTIDE SEQUENCE [LARGE SCALE GENOMIC DNA]</scope>
</reference>
<name>A0A383Z9P2_BALAC</name>
<feature type="compositionally biased region" description="Low complexity" evidence="1">
    <location>
        <begin position="566"/>
        <end position="578"/>
    </location>
</feature>
<feature type="compositionally biased region" description="Low complexity" evidence="1">
    <location>
        <begin position="497"/>
        <end position="512"/>
    </location>
</feature>
<feature type="compositionally biased region" description="Polar residues" evidence="1">
    <location>
        <begin position="239"/>
        <end position="248"/>
    </location>
</feature>
<dbReference type="InterPro" id="IPR026152">
    <property type="entry name" value="SARG"/>
</dbReference>
<feature type="compositionally biased region" description="Basic and acidic residues" evidence="1">
    <location>
        <begin position="513"/>
        <end position="523"/>
    </location>
</feature>
<dbReference type="GO" id="GO:0005737">
    <property type="term" value="C:cytoplasm"/>
    <property type="evidence" value="ECO:0007669"/>
    <property type="project" value="TreeGrafter"/>
</dbReference>
<dbReference type="PANTHER" id="PTHR21555:SF0">
    <property type="entry name" value="SPECIFICALLY ANDROGEN-REGULATED GENE PROTEIN"/>
    <property type="match status" value="1"/>
</dbReference>
<evidence type="ECO:0000256" key="1">
    <source>
        <dbReference type="SAM" id="MobiDB-lite"/>
    </source>
</evidence>
<feature type="compositionally biased region" description="Polar residues" evidence="1">
    <location>
        <begin position="117"/>
        <end position="127"/>
    </location>
</feature>
<dbReference type="Proteomes" id="UP001652580">
    <property type="component" value="Chromosome 1"/>
</dbReference>
<dbReference type="Pfam" id="PF15385">
    <property type="entry name" value="SARG"/>
    <property type="match status" value="1"/>
</dbReference>
<feature type="compositionally biased region" description="Low complexity" evidence="1">
    <location>
        <begin position="249"/>
        <end position="262"/>
    </location>
</feature>
<feature type="region of interest" description="Disordered" evidence="1">
    <location>
        <begin position="676"/>
        <end position="695"/>
    </location>
</feature>
<dbReference type="InParanoid" id="A0A383Z9P2"/>
<dbReference type="KEGG" id="bacu:103020846"/>
<keyword evidence="2" id="KW-1185">Reference proteome</keyword>
<organism evidence="2 3">
    <name type="scientific">Balaenoptera acutorostrata</name>
    <name type="common">Common minke whale</name>
    <name type="synonym">Balaena rostrata</name>
    <dbReference type="NCBI Taxonomy" id="9767"/>
    <lineage>
        <taxon>Eukaryota</taxon>
        <taxon>Metazoa</taxon>
        <taxon>Chordata</taxon>
        <taxon>Craniata</taxon>
        <taxon>Vertebrata</taxon>
        <taxon>Euteleostomi</taxon>
        <taxon>Mammalia</taxon>
        <taxon>Eutheria</taxon>
        <taxon>Laurasiatheria</taxon>
        <taxon>Artiodactyla</taxon>
        <taxon>Whippomorpha</taxon>
        <taxon>Cetacea</taxon>
        <taxon>Mysticeti</taxon>
        <taxon>Balaenopteridae</taxon>
        <taxon>Balaenoptera</taxon>
    </lineage>
</organism>
<dbReference type="GeneID" id="103020846"/>
<dbReference type="PANTHER" id="PTHR21555">
    <property type="entry name" value="SPECIFICALLY ANDROGEN-REGULATED GENE PROTEIN"/>
    <property type="match status" value="1"/>
</dbReference>